<feature type="compositionally biased region" description="Polar residues" evidence="1">
    <location>
        <begin position="675"/>
        <end position="707"/>
    </location>
</feature>
<dbReference type="PANTHER" id="PTHR47477">
    <property type="entry name" value="TNF RECEPTOR-ASSOCIATED FACTOR HOMOLOG 1A"/>
    <property type="match status" value="1"/>
</dbReference>
<feature type="region of interest" description="Disordered" evidence="1">
    <location>
        <begin position="1"/>
        <end position="62"/>
    </location>
</feature>
<keyword evidence="4" id="KW-1185">Reference proteome</keyword>
<dbReference type="Gene3D" id="2.60.210.10">
    <property type="entry name" value="Apoptosis, Tumor Necrosis Factor Receptor Associated Protein 2, Chain A"/>
    <property type="match status" value="1"/>
</dbReference>
<feature type="compositionally biased region" description="Basic residues" evidence="1">
    <location>
        <begin position="448"/>
        <end position="465"/>
    </location>
</feature>
<feature type="compositionally biased region" description="Polar residues" evidence="1">
    <location>
        <begin position="639"/>
        <end position="650"/>
    </location>
</feature>
<feature type="domain" description="MATH" evidence="2">
    <location>
        <begin position="69"/>
        <end position="191"/>
    </location>
</feature>
<feature type="compositionally biased region" description="Basic and acidic residues" evidence="1">
    <location>
        <begin position="354"/>
        <end position="379"/>
    </location>
</feature>
<organism evidence="3 4">
    <name type="scientific">Striga asiatica</name>
    <name type="common">Asiatic witchweed</name>
    <name type="synonym">Buchnera asiatica</name>
    <dbReference type="NCBI Taxonomy" id="4170"/>
    <lineage>
        <taxon>Eukaryota</taxon>
        <taxon>Viridiplantae</taxon>
        <taxon>Streptophyta</taxon>
        <taxon>Embryophyta</taxon>
        <taxon>Tracheophyta</taxon>
        <taxon>Spermatophyta</taxon>
        <taxon>Magnoliopsida</taxon>
        <taxon>eudicotyledons</taxon>
        <taxon>Gunneridae</taxon>
        <taxon>Pentapetalae</taxon>
        <taxon>asterids</taxon>
        <taxon>lamiids</taxon>
        <taxon>Lamiales</taxon>
        <taxon>Orobanchaceae</taxon>
        <taxon>Buchnereae</taxon>
        <taxon>Striga</taxon>
    </lineage>
</organism>
<comment type="caution">
    <text evidence="3">The sequence shown here is derived from an EMBL/GenBank/DDBJ whole genome shotgun (WGS) entry which is preliminary data.</text>
</comment>
<dbReference type="InterPro" id="IPR002083">
    <property type="entry name" value="MATH/TRAF_dom"/>
</dbReference>
<feature type="region of interest" description="Disordered" evidence="1">
    <location>
        <begin position="599"/>
        <end position="744"/>
    </location>
</feature>
<dbReference type="EMBL" id="BKCP01011514">
    <property type="protein sequence ID" value="GER54802.1"/>
    <property type="molecule type" value="Genomic_DNA"/>
</dbReference>
<evidence type="ECO:0000313" key="3">
    <source>
        <dbReference type="EMBL" id="GER54802.1"/>
    </source>
</evidence>
<dbReference type="CDD" id="cd00121">
    <property type="entry name" value="MATH"/>
    <property type="match status" value="1"/>
</dbReference>
<feature type="compositionally biased region" description="Polar residues" evidence="1">
    <location>
        <begin position="599"/>
        <end position="622"/>
    </location>
</feature>
<dbReference type="Proteomes" id="UP000325081">
    <property type="component" value="Unassembled WGS sequence"/>
</dbReference>
<dbReference type="OrthoDB" id="660257at2759"/>
<dbReference type="AlphaFoldDB" id="A0A5A7RBD3"/>
<dbReference type="PANTHER" id="PTHR47477:SF8">
    <property type="entry name" value="TNF RECEPTOR-ASSOCIATED FACTOR HOMOLOG 1A"/>
    <property type="match status" value="1"/>
</dbReference>
<feature type="compositionally biased region" description="Polar residues" evidence="1">
    <location>
        <begin position="536"/>
        <end position="559"/>
    </location>
</feature>
<dbReference type="InterPro" id="IPR008974">
    <property type="entry name" value="TRAF-like"/>
</dbReference>
<evidence type="ECO:0000313" key="4">
    <source>
        <dbReference type="Proteomes" id="UP000325081"/>
    </source>
</evidence>
<feature type="compositionally biased region" description="Low complexity" evidence="1">
    <location>
        <begin position="569"/>
        <end position="584"/>
    </location>
</feature>
<feature type="region of interest" description="Disordered" evidence="1">
    <location>
        <begin position="511"/>
        <end position="584"/>
    </location>
</feature>
<evidence type="ECO:0000256" key="1">
    <source>
        <dbReference type="SAM" id="MobiDB-lite"/>
    </source>
</evidence>
<protein>
    <submittedName>
        <fullName evidence="3">TRAF-like superfamily protein</fullName>
    </submittedName>
</protein>
<proteinExistence type="predicted"/>
<dbReference type="SMART" id="SM00061">
    <property type="entry name" value="MATH"/>
    <property type="match status" value="1"/>
</dbReference>
<dbReference type="Pfam" id="PF22486">
    <property type="entry name" value="MATH_2"/>
    <property type="match status" value="1"/>
</dbReference>
<dbReference type="SUPFAM" id="SSF49599">
    <property type="entry name" value="TRAF domain-like"/>
    <property type="match status" value="1"/>
</dbReference>
<reference evidence="4" key="1">
    <citation type="journal article" date="2019" name="Curr. Biol.">
        <title>Genome Sequence of Striga asiatica Provides Insight into the Evolution of Plant Parasitism.</title>
        <authorList>
            <person name="Yoshida S."/>
            <person name="Kim S."/>
            <person name="Wafula E.K."/>
            <person name="Tanskanen J."/>
            <person name="Kim Y.M."/>
            <person name="Honaas L."/>
            <person name="Yang Z."/>
            <person name="Spallek T."/>
            <person name="Conn C.E."/>
            <person name="Ichihashi Y."/>
            <person name="Cheong K."/>
            <person name="Cui S."/>
            <person name="Der J.P."/>
            <person name="Gundlach H."/>
            <person name="Jiao Y."/>
            <person name="Hori C."/>
            <person name="Ishida J.K."/>
            <person name="Kasahara H."/>
            <person name="Kiba T."/>
            <person name="Kim M.S."/>
            <person name="Koo N."/>
            <person name="Laohavisit A."/>
            <person name="Lee Y.H."/>
            <person name="Lumba S."/>
            <person name="McCourt P."/>
            <person name="Mortimer J.C."/>
            <person name="Mutuku J.M."/>
            <person name="Nomura T."/>
            <person name="Sasaki-Sekimoto Y."/>
            <person name="Seto Y."/>
            <person name="Wang Y."/>
            <person name="Wakatake T."/>
            <person name="Sakakibara H."/>
            <person name="Demura T."/>
            <person name="Yamaguchi S."/>
            <person name="Yoneyama K."/>
            <person name="Manabe R.I."/>
            <person name="Nelson D.C."/>
            <person name="Schulman A.H."/>
            <person name="Timko M.P."/>
            <person name="dePamphilis C.W."/>
            <person name="Choi D."/>
            <person name="Shirasu K."/>
        </authorList>
    </citation>
    <scope>NUCLEOTIDE SEQUENCE [LARGE SCALE GENOMIC DNA]</scope>
    <source>
        <strain evidence="4">cv. UVA1</strain>
    </source>
</reference>
<feature type="compositionally biased region" description="Polar residues" evidence="1">
    <location>
        <begin position="727"/>
        <end position="739"/>
    </location>
</feature>
<name>A0A5A7RBD3_STRAF</name>
<dbReference type="InterPro" id="IPR055327">
    <property type="entry name" value="TRAF1A/B"/>
</dbReference>
<accession>A0A5A7RBD3</accession>
<dbReference type="PROSITE" id="PS50144">
    <property type="entry name" value="MATH"/>
    <property type="match status" value="1"/>
</dbReference>
<feature type="region of interest" description="Disordered" evidence="1">
    <location>
        <begin position="441"/>
        <end position="485"/>
    </location>
</feature>
<feature type="region of interest" description="Disordered" evidence="1">
    <location>
        <begin position="352"/>
        <end position="379"/>
    </location>
</feature>
<gene>
    <name evidence="3" type="ORF">STAS_32424</name>
</gene>
<sequence length="946" mass="105754">MARVATEESGVGKSSGGVSSGQQQQLRIQSGEAIAEWRSLDQVENGSPSTSPPYWDIDDDGGQKPSDLYGKHTWKIHKFSQINKRELRSDTFEAGGYRWYILIYPQGCDVCNHLSLFLCVANHDKLLPGWSHFAQFTIAVVNKDPKKSKYSDTLHRFWKKEHDWGWKKFMELSKLLDGFIDADTLIIKAQVQVIRERADRPFRCLDCQYRRELVRVYFTNVEQICRRFVEERRAKLGKLIEDKDRWSSFRTFWLGMDQSSRRCMSREKSESILKVVVKHFFIEKEVTSTLVMDSLYSGLKALEAQNKGKNKKSKGKYLEAEELSVPIVHFEKDTFALVDDVLLLLERATVEPLPPKDEKDPQNRTKDGTAGEDFNKDSIERDEKRLTELGRRTIEIFVLAHIFSKIEVAYQEAVALKKQEELIREEEAAWLADLEQKARRGVADKEKKSKKKQGKPKRNNRKGKDKGRDEKTTMSTVQDKIDEDNRDEMKELAAVPEIVLDKSKVVEDVSDVSGSADYAPELSPQELEDRDASPVNWDTDNSEVQPPMESGSSGISGVVQNGMKRKGPSVVDDSSSTCSSDSVPSSVASVAHNWKLSYHNNQNSPSRGWNNKSKLNSGSTDWGNVEPSQPVLDARHSNDASQSTRPQAPVQSLPDRVANGVQQRVGKKDDESRPFQRNLSCKSPTSDTNSCSKSAARVTSPSRSPSKITPLISRLNPDTKADITKPAHNTTSETSNPHKFTTPKPAVVKLPTQEAPLSARPSVSVVQTSPVLARSVSYRNAIISGPTTYSQNPCATTSIVNSYSHAPSQSQLFQQRAEPNHSLGYITGPNGPAGQAQAHVMPDEFPHLDIINDLLDDEQCIGNSSGYERRSFGGGPHYLNRHYSFPRPYLLDGFVPGQWQMGGGGFVSANIMGSDGGEYPYRVTEYSNVSVGINGYHTAYRPSNGL</sequence>
<evidence type="ECO:0000259" key="2">
    <source>
        <dbReference type="PROSITE" id="PS50144"/>
    </source>
</evidence>